<organism evidence="1 2">
    <name type="scientific">Teladorsagia circumcincta</name>
    <name type="common">Brown stomach worm</name>
    <name type="synonym">Ostertagia circumcincta</name>
    <dbReference type="NCBI Taxonomy" id="45464"/>
    <lineage>
        <taxon>Eukaryota</taxon>
        <taxon>Metazoa</taxon>
        <taxon>Ecdysozoa</taxon>
        <taxon>Nematoda</taxon>
        <taxon>Chromadorea</taxon>
        <taxon>Rhabditida</taxon>
        <taxon>Rhabditina</taxon>
        <taxon>Rhabditomorpha</taxon>
        <taxon>Strongyloidea</taxon>
        <taxon>Trichostrongylidae</taxon>
        <taxon>Teladorsagia</taxon>
    </lineage>
</organism>
<gene>
    <name evidence="1" type="ORF">TELCIR_10694</name>
</gene>
<evidence type="ECO:0000313" key="1">
    <source>
        <dbReference type="EMBL" id="PIO67547.1"/>
    </source>
</evidence>
<name>A0A2G9UBC7_TELCI</name>
<dbReference type="Proteomes" id="UP000230423">
    <property type="component" value="Unassembled WGS sequence"/>
</dbReference>
<evidence type="ECO:0000313" key="2">
    <source>
        <dbReference type="Proteomes" id="UP000230423"/>
    </source>
</evidence>
<reference evidence="1 2" key="1">
    <citation type="submission" date="2015-09" db="EMBL/GenBank/DDBJ databases">
        <title>Draft genome of the parasitic nematode Teladorsagia circumcincta isolate WARC Sus (inbred).</title>
        <authorList>
            <person name="Mitreva M."/>
        </authorList>
    </citation>
    <scope>NUCLEOTIDE SEQUENCE [LARGE SCALE GENOMIC DNA]</scope>
    <source>
        <strain evidence="1 2">S</strain>
    </source>
</reference>
<sequence length="42" mass="5087">MKAKDEEISDMTLEILEERNNLKKKSKISERLALRYRKLHPM</sequence>
<dbReference type="EMBL" id="KZ347533">
    <property type="protein sequence ID" value="PIO67547.1"/>
    <property type="molecule type" value="Genomic_DNA"/>
</dbReference>
<accession>A0A2G9UBC7</accession>
<keyword evidence="2" id="KW-1185">Reference proteome</keyword>
<dbReference type="AlphaFoldDB" id="A0A2G9UBC7"/>
<protein>
    <submittedName>
        <fullName evidence="1">Uncharacterized protein</fullName>
    </submittedName>
</protein>
<proteinExistence type="predicted"/>